<sequence>MKIIFMPMLPLTQRDYEQLGIKYFYEKNYEVTIIESHQLLMPHYKESVDIEYFNYQNTYEPSTEDELLSTINNYTKNDYIFFYLASKEAVILLNKMKKFTNAKFVTYISGSVPHTSSPCGILNIAKSILRPVVKKLISKKFDSDIVFTGSPKDELIFPFLFGKNTKVIHTHSRDYELCLNVDGYNHDKEYCVFLDTDVIDASDYVIFGNKSDGNTDNYYKKLIDFFEFLQDTMKIDVLISAHPKSRIFKNTKNFKGFKVVHNSSPSLVKNSKFVISEGTTAISFAVYFDKPMIFFTMEELRFFYKYTCSYAKQFKKNIFQIDDLQILDIDTLKNELNNTNEYDIFKYNYLTYKDESRNVFEKIERELLIGR</sequence>
<reference evidence="1 2" key="1">
    <citation type="submission" date="2017-09" db="EMBL/GenBank/DDBJ databases">
        <title>Reassesment of A. cryaerophilus.</title>
        <authorList>
            <person name="Perez-Cataluna A."/>
            <person name="Collado L."/>
            <person name="Salgado O."/>
            <person name="Lefinanco V."/>
            <person name="Figueras M.J."/>
        </authorList>
    </citation>
    <scope>NUCLEOTIDE SEQUENCE [LARGE SCALE GENOMIC DNA]</scope>
    <source>
        <strain evidence="1 2">LMG 9065</strain>
    </source>
</reference>
<accession>A0A2S9TBE5</accession>
<name>A0A2S9TBE5_9BACT</name>
<dbReference type="EMBL" id="NXGI01000030">
    <property type="protein sequence ID" value="PRM96153.1"/>
    <property type="molecule type" value="Genomic_DNA"/>
</dbReference>
<gene>
    <name evidence="1" type="ORF">CJ670_09260</name>
</gene>
<organism evidence="1 2">
    <name type="scientific">Aliarcobacter cryaerophilus</name>
    <dbReference type="NCBI Taxonomy" id="28198"/>
    <lineage>
        <taxon>Bacteria</taxon>
        <taxon>Pseudomonadati</taxon>
        <taxon>Campylobacterota</taxon>
        <taxon>Epsilonproteobacteria</taxon>
        <taxon>Campylobacterales</taxon>
        <taxon>Arcobacteraceae</taxon>
        <taxon>Aliarcobacter</taxon>
    </lineage>
</organism>
<dbReference type="Proteomes" id="UP000239151">
    <property type="component" value="Unassembled WGS sequence"/>
</dbReference>
<proteinExistence type="predicted"/>
<dbReference type="AlphaFoldDB" id="A0A2S9TBE5"/>
<comment type="caution">
    <text evidence="1">The sequence shown here is derived from an EMBL/GenBank/DDBJ whole genome shotgun (WGS) entry which is preliminary data.</text>
</comment>
<protein>
    <submittedName>
        <fullName evidence="1">Uncharacterized protein</fullName>
    </submittedName>
</protein>
<evidence type="ECO:0000313" key="2">
    <source>
        <dbReference type="Proteomes" id="UP000239151"/>
    </source>
</evidence>
<evidence type="ECO:0000313" key="1">
    <source>
        <dbReference type="EMBL" id="PRM96153.1"/>
    </source>
</evidence>